<feature type="signal peptide" evidence="4">
    <location>
        <begin position="1"/>
        <end position="21"/>
    </location>
</feature>
<dbReference type="Gene3D" id="3.20.20.80">
    <property type="entry name" value="Glycosidases"/>
    <property type="match status" value="2"/>
</dbReference>
<keyword evidence="2 5" id="KW-0378">Hydrolase</keyword>
<comment type="caution">
    <text evidence="5">The sequence shown here is derived from an EMBL/GenBank/DDBJ whole genome shotgun (WGS) entry which is preliminary data.</text>
</comment>
<dbReference type="InterPro" id="IPR033132">
    <property type="entry name" value="GH_1_N_CS"/>
</dbReference>
<evidence type="ECO:0000256" key="1">
    <source>
        <dbReference type="ARBA" id="ARBA00010838"/>
    </source>
</evidence>
<dbReference type="EMBL" id="JAAIUW010000007">
    <property type="protein sequence ID" value="KAF7824499.1"/>
    <property type="molecule type" value="Genomic_DNA"/>
</dbReference>
<dbReference type="AlphaFoldDB" id="A0A834TNA1"/>
<dbReference type="Pfam" id="PF00232">
    <property type="entry name" value="Glyco_hydro_1"/>
    <property type="match status" value="2"/>
</dbReference>
<keyword evidence="4" id="KW-0732">Signal</keyword>
<gene>
    <name evidence="5" type="ORF">G2W53_022643</name>
</gene>
<dbReference type="PROSITE" id="PS00653">
    <property type="entry name" value="GLYCOSYL_HYDROL_F1_2"/>
    <property type="match status" value="1"/>
</dbReference>
<dbReference type="SUPFAM" id="SSF51445">
    <property type="entry name" value="(Trans)glycosidases"/>
    <property type="match status" value="1"/>
</dbReference>
<dbReference type="InterPro" id="IPR001360">
    <property type="entry name" value="Glyco_hydro_1"/>
</dbReference>
<protein>
    <submittedName>
        <fullName evidence="5">Vicianin hydrolase-like</fullName>
    </submittedName>
</protein>
<evidence type="ECO:0000256" key="4">
    <source>
        <dbReference type="SAM" id="SignalP"/>
    </source>
</evidence>
<dbReference type="PANTHER" id="PTHR10353:SF297">
    <property type="entry name" value="VICIANIN HYDROLASE-LIKE"/>
    <property type="match status" value="1"/>
</dbReference>
<dbReference type="OrthoDB" id="65569at2759"/>
<keyword evidence="6" id="KW-1185">Reference proteome</keyword>
<dbReference type="Proteomes" id="UP000634136">
    <property type="component" value="Unassembled WGS sequence"/>
</dbReference>
<dbReference type="PANTHER" id="PTHR10353">
    <property type="entry name" value="GLYCOSYL HYDROLASE"/>
    <property type="match status" value="1"/>
</dbReference>
<dbReference type="GO" id="GO:0008422">
    <property type="term" value="F:beta-glucosidase activity"/>
    <property type="evidence" value="ECO:0007669"/>
    <property type="project" value="TreeGrafter"/>
</dbReference>
<accession>A0A834TNA1</accession>
<evidence type="ECO:0000256" key="2">
    <source>
        <dbReference type="ARBA" id="ARBA00022801"/>
    </source>
</evidence>
<evidence type="ECO:0000313" key="6">
    <source>
        <dbReference type="Proteomes" id="UP000634136"/>
    </source>
</evidence>
<evidence type="ECO:0000313" key="5">
    <source>
        <dbReference type="EMBL" id="KAF7824499.1"/>
    </source>
</evidence>
<name>A0A834TNA1_9FABA</name>
<dbReference type="InterPro" id="IPR017853">
    <property type="entry name" value="GH"/>
</dbReference>
<proteinExistence type="inferred from homology"/>
<comment type="similarity">
    <text evidence="1 3">Belongs to the glycosyl hydrolase 1 family.</text>
</comment>
<evidence type="ECO:0000256" key="3">
    <source>
        <dbReference type="RuleBase" id="RU003690"/>
    </source>
</evidence>
<reference evidence="5" key="1">
    <citation type="submission" date="2020-09" db="EMBL/GenBank/DDBJ databases">
        <title>Genome-Enabled Discovery of Anthraquinone Biosynthesis in Senna tora.</title>
        <authorList>
            <person name="Kang S.-H."/>
            <person name="Pandey R.P."/>
            <person name="Lee C.-M."/>
            <person name="Sim J.-S."/>
            <person name="Jeong J.-T."/>
            <person name="Choi B.-S."/>
            <person name="Jung M."/>
            <person name="Ginzburg D."/>
            <person name="Zhao K."/>
            <person name="Won S.Y."/>
            <person name="Oh T.-J."/>
            <person name="Yu Y."/>
            <person name="Kim N.-H."/>
            <person name="Lee O.R."/>
            <person name="Lee T.-H."/>
            <person name="Bashyal P."/>
            <person name="Kim T.-S."/>
            <person name="Lee W.-H."/>
            <person name="Kawkins C."/>
            <person name="Kim C.-K."/>
            <person name="Kim J.S."/>
            <person name="Ahn B.O."/>
            <person name="Rhee S.Y."/>
            <person name="Sohng J.K."/>
        </authorList>
    </citation>
    <scope>NUCLEOTIDE SEQUENCE</scope>
    <source>
        <tissue evidence="5">Leaf</tissue>
    </source>
</reference>
<dbReference type="GO" id="GO:0005975">
    <property type="term" value="P:carbohydrate metabolic process"/>
    <property type="evidence" value="ECO:0007669"/>
    <property type="project" value="InterPro"/>
</dbReference>
<organism evidence="5 6">
    <name type="scientific">Senna tora</name>
    <dbReference type="NCBI Taxonomy" id="362788"/>
    <lineage>
        <taxon>Eukaryota</taxon>
        <taxon>Viridiplantae</taxon>
        <taxon>Streptophyta</taxon>
        <taxon>Embryophyta</taxon>
        <taxon>Tracheophyta</taxon>
        <taxon>Spermatophyta</taxon>
        <taxon>Magnoliopsida</taxon>
        <taxon>eudicotyledons</taxon>
        <taxon>Gunneridae</taxon>
        <taxon>Pentapetalae</taxon>
        <taxon>rosids</taxon>
        <taxon>fabids</taxon>
        <taxon>Fabales</taxon>
        <taxon>Fabaceae</taxon>
        <taxon>Caesalpinioideae</taxon>
        <taxon>Cassia clade</taxon>
        <taxon>Senna</taxon>
    </lineage>
</organism>
<feature type="chain" id="PRO_5032698532" evidence="4">
    <location>
        <begin position="22"/>
        <end position="130"/>
    </location>
</feature>
<sequence length="130" mass="14257">MRGEGAFFLCLLLAISNVAFSSESTMPSHYSVPFNRTLFPSDFVFGAGSAAYQSEGAANIDGRGPSIWDTFTKEHPEGKGKVNDLGVKFYNNLINELLSNGLTPFVTLFHWDLPQSLQDEYGGFLSPKIV</sequence>